<dbReference type="KEGG" id="sde:Sde_2759"/>
<accession>Q21H10</accession>
<dbReference type="EMBL" id="CP000282">
    <property type="protein sequence ID" value="ABD82019.1"/>
    <property type="molecule type" value="Genomic_DNA"/>
</dbReference>
<dbReference type="STRING" id="203122.Sde_2759"/>
<sequence length="238" mass="26840">MMLPELTQLFEFLPEATATKAAYFEAIVDDNCLSKRSARTRLLTARHLADLYGLDNAFLLFRALKFFWYRAEAARPQLALLLAYARDPILRMSAKHILSASPGVQIQRQGIEDIISNQFPDRFSEATLKSTAQNINATWTQAGYLTGKAKKMRCTSEASEAAVCFALLMAYLRGTRGEELFTSEYVQLLDCRPDKAIDLIEASARKGWAVFKRVGSVVEVAFPSLINQKEMEWVREQA</sequence>
<protein>
    <submittedName>
        <fullName evidence="1">Uncharacterized protein</fullName>
    </submittedName>
</protein>
<name>Q21H10_SACD2</name>
<evidence type="ECO:0000313" key="1">
    <source>
        <dbReference type="EMBL" id="ABD82019.1"/>
    </source>
</evidence>
<dbReference type="HOGENOM" id="CLU_083027_0_0_6"/>
<dbReference type="Proteomes" id="UP000001947">
    <property type="component" value="Chromosome"/>
</dbReference>
<proteinExistence type="predicted"/>
<dbReference type="AlphaFoldDB" id="Q21H10"/>
<gene>
    <name evidence="1" type="ordered locus">Sde_2759</name>
</gene>
<organism evidence="1 2">
    <name type="scientific">Saccharophagus degradans (strain 2-40 / ATCC 43961 / DSM 17024)</name>
    <dbReference type="NCBI Taxonomy" id="203122"/>
    <lineage>
        <taxon>Bacteria</taxon>
        <taxon>Pseudomonadati</taxon>
        <taxon>Pseudomonadota</taxon>
        <taxon>Gammaproteobacteria</taxon>
        <taxon>Cellvibrionales</taxon>
        <taxon>Cellvibrionaceae</taxon>
        <taxon>Saccharophagus</taxon>
    </lineage>
</organism>
<dbReference type="eggNOG" id="ENOG502Z847">
    <property type="taxonomic scope" value="Bacteria"/>
</dbReference>
<reference evidence="1 2" key="1">
    <citation type="journal article" date="2008" name="PLoS Genet.">
        <title>Complete genome sequence of the complex carbohydrate-degrading marine bacterium, Saccharophagus degradans strain 2-40 T.</title>
        <authorList>
            <person name="Weiner R.M."/>
            <person name="Taylor L.E.II."/>
            <person name="Henrissat B."/>
            <person name="Hauser L."/>
            <person name="Land M."/>
            <person name="Coutinho P.M."/>
            <person name="Rancurel C."/>
            <person name="Saunders E.H."/>
            <person name="Longmire A.G."/>
            <person name="Zhang H."/>
            <person name="Bayer E.A."/>
            <person name="Gilbert H.J."/>
            <person name="Larimer F."/>
            <person name="Zhulin I.B."/>
            <person name="Ekborg N.A."/>
            <person name="Lamed R."/>
            <person name="Richardson P.M."/>
            <person name="Borovok I."/>
            <person name="Hutcheson S."/>
        </authorList>
    </citation>
    <scope>NUCLEOTIDE SEQUENCE [LARGE SCALE GENOMIC DNA]</scope>
    <source>
        <strain evidence="2">2-40 / ATCC 43961 / DSM 17024</strain>
    </source>
</reference>
<keyword evidence="2" id="KW-1185">Reference proteome</keyword>
<evidence type="ECO:0000313" key="2">
    <source>
        <dbReference type="Proteomes" id="UP000001947"/>
    </source>
</evidence>